<sequence>MKKMILPVLLFLATLTYAQSRKDNHQQIASIGDLKVSGGIIKDCKIGYRMFGKLNADKSNAVVFLTWFGGVSRDLVNPTNFSAIDTTRYCLIIIDALADGVSSSPSNSKTQHGRKFPEFSAADMIGSQYVLLTQNLGIKHVKAVMGISMGGIQTFQWAVSYPDFMDLLIPIVGTPQFTSYDNMRGEIYRRLLENDPEYNHGNYTVNPKITIINMFWETVLTTPAERVRSHPHDDFGRWLRDVEAQQHGDWNDTWYQSNALAQFDITKPYGGSFAETARHVKAKMIIVTCLQDHIVSPKPCIDFAKAVNAKLVEIDNDAGHLGGNLGNADAHKAVVEALAN</sequence>
<dbReference type="PANTHER" id="PTHR32268:SF11">
    <property type="entry name" value="HOMOSERINE O-ACETYLTRANSFERASE"/>
    <property type="match status" value="1"/>
</dbReference>
<evidence type="ECO:0000313" key="4">
    <source>
        <dbReference type="EMBL" id="GAA4103756.1"/>
    </source>
</evidence>
<evidence type="ECO:0000259" key="3">
    <source>
        <dbReference type="Pfam" id="PF00561"/>
    </source>
</evidence>
<dbReference type="Proteomes" id="UP001500841">
    <property type="component" value="Unassembled WGS sequence"/>
</dbReference>
<dbReference type="InterPro" id="IPR008220">
    <property type="entry name" value="HAT_MetX-like"/>
</dbReference>
<keyword evidence="2" id="KW-0732">Signal</keyword>
<keyword evidence="5" id="KW-1185">Reference proteome</keyword>
<dbReference type="SUPFAM" id="SSF53474">
    <property type="entry name" value="alpha/beta-Hydrolases"/>
    <property type="match status" value="1"/>
</dbReference>
<evidence type="ECO:0000256" key="2">
    <source>
        <dbReference type="SAM" id="SignalP"/>
    </source>
</evidence>
<dbReference type="InterPro" id="IPR029058">
    <property type="entry name" value="AB_hydrolase_fold"/>
</dbReference>
<feature type="domain" description="AB hydrolase-1" evidence="3">
    <location>
        <begin position="80"/>
        <end position="321"/>
    </location>
</feature>
<dbReference type="EMBL" id="BAABCV010000013">
    <property type="protein sequence ID" value="GAA4103756.1"/>
    <property type="molecule type" value="Genomic_DNA"/>
</dbReference>
<dbReference type="Gene3D" id="3.40.50.1820">
    <property type="entry name" value="alpha/beta hydrolase"/>
    <property type="match status" value="1"/>
</dbReference>
<evidence type="ECO:0000313" key="5">
    <source>
        <dbReference type="Proteomes" id="UP001500841"/>
    </source>
</evidence>
<dbReference type="InterPro" id="IPR000073">
    <property type="entry name" value="AB_hydrolase_1"/>
</dbReference>
<feature type="signal peptide" evidence="2">
    <location>
        <begin position="1"/>
        <end position="18"/>
    </location>
</feature>
<accession>A0ABP7X3D3</accession>
<name>A0ABP7X3D3_9SPHI</name>
<gene>
    <name evidence="4" type="ORF">GCM10022392_31440</name>
</gene>
<dbReference type="RefSeq" id="WP_345106699.1">
    <property type="nucleotide sequence ID" value="NZ_BAABCV010000013.1"/>
</dbReference>
<dbReference type="PANTHER" id="PTHR32268">
    <property type="entry name" value="HOMOSERINE O-ACETYLTRANSFERASE"/>
    <property type="match status" value="1"/>
</dbReference>
<keyword evidence="1" id="KW-0808">Transferase</keyword>
<proteinExistence type="predicted"/>
<comment type="caution">
    <text evidence="4">The sequence shown here is derived from an EMBL/GenBank/DDBJ whole genome shotgun (WGS) entry which is preliminary data.</text>
</comment>
<dbReference type="PIRSF" id="PIRSF000443">
    <property type="entry name" value="Homoser_Ac_trans"/>
    <property type="match status" value="1"/>
</dbReference>
<feature type="chain" id="PRO_5046340035" description="AB hydrolase-1 domain-containing protein" evidence="2">
    <location>
        <begin position="19"/>
        <end position="340"/>
    </location>
</feature>
<reference evidence="5" key="1">
    <citation type="journal article" date="2019" name="Int. J. Syst. Evol. Microbiol.">
        <title>The Global Catalogue of Microorganisms (GCM) 10K type strain sequencing project: providing services to taxonomists for standard genome sequencing and annotation.</title>
        <authorList>
            <consortium name="The Broad Institute Genomics Platform"/>
            <consortium name="The Broad Institute Genome Sequencing Center for Infectious Disease"/>
            <person name="Wu L."/>
            <person name="Ma J."/>
        </authorList>
    </citation>
    <scope>NUCLEOTIDE SEQUENCE [LARGE SCALE GENOMIC DNA]</scope>
    <source>
        <strain evidence="5">JCM 17085</strain>
    </source>
</reference>
<evidence type="ECO:0000256" key="1">
    <source>
        <dbReference type="ARBA" id="ARBA00022679"/>
    </source>
</evidence>
<protein>
    <recommendedName>
        <fullName evidence="3">AB hydrolase-1 domain-containing protein</fullName>
    </recommendedName>
</protein>
<dbReference type="Pfam" id="PF00561">
    <property type="entry name" value="Abhydrolase_1"/>
    <property type="match status" value="1"/>
</dbReference>
<organism evidence="4 5">
    <name type="scientific">Mucilaginibacter panaciglaebae</name>
    <dbReference type="NCBI Taxonomy" id="502331"/>
    <lineage>
        <taxon>Bacteria</taxon>
        <taxon>Pseudomonadati</taxon>
        <taxon>Bacteroidota</taxon>
        <taxon>Sphingobacteriia</taxon>
        <taxon>Sphingobacteriales</taxon>
        <taxon>Sphingobacteriaceae</taxon>
        <taxon>Mucilaginibacter</taxon>
    </lineage>
</organism>